<evidence type="ECO:0000256" key="2">
    <source>
        <dbReference type="ARBA" id="ARBA00022649"/>
    </source>
</evidence>
<dbReference type="EMBL" id="BJNT01000009">
    <property type="protein sequence ID" value="GEC85993.1"/>
    <property type="molecule type" value="Genomic_DNA"/>
</dbReference>
<sequence>MNQRGKPWGLETTPEFDRAARKLDRQILRRIKTYLDEVCGLDDPRDRGKGLTGNLSGYWRYRIGDYRVLAEIRDEEIIIVAVALGHRSNVY</sequence>
<name>A0A0X2NPH2_9CORY</name>
<dbReference type="OMA" id="MAWTIRY"/>
<dbReference type="AlphaFoldDB" id="A0A0X2NPH2"/>
<dbReference type="PANTHER" id="PTHR35601:SF1">
    <property type="entry name" value="TOXIN RELE"/>
    <property type="match status" value="1"/>
</dbReference>
<reference evidence="5" key="1">
    <citation type="submission" date="2015-11" db="EMBL/GenBank/DDBJ databases">
        <authorList>
            <person name="Dugat-Bony E."/>
        </authorList>
    </citation>
    <scope>NUCLEOTIDE SEQUENCE [LARGE SCALE GENOMIC DNA]</scope>
    <source>
        <strain evidence="5">Mu292</strain>
    </source>
</reference>
<comment type="similarity">
    <text evidence="1">Belongs to the RelE toxin family.</text>
</comment>
<evidence type="ECO:0000313" key="5">
    <source>
        <dbReference type="Proteomes" id="UP000182498"/>
    </source>
</evidence>
<accession>A0A0X2NPH2</accession>
<dbReference type="InterPro" id="IPR035093">
    <property type="entry name" value="RelE/ParE_toxin_dom_sf"/>
</dbReference>
<dbReference type="InterPro" id="IPR007712">
    <property type="entry name" value="RelE/ParE_toxin"/>
</dbReference>
<dbReference type="GeneID" id="82887450"/>
<evidence type="ECO:0000313" key="3">
    <source>
        <dbReference type="EMBL" id="CUU67346.1"/>
    </source>
</evidence>
<dbReference type="NCBIfam" id="TIGR02385">
    <property type="entry name" value="RelE_StbE"/>
    <property type="match status" value="1"/>
</dbReference>
<dbReference type="Gene3D" id="3.30.2310.20">
    <property type="entry name" value="RelE-like"/>
    <property type="match status" value="1"/>
</dbReference>
<dbReference type="Pfam" id="PF05016">
    <property type="entry name" value="ParE_toxin"/>
    <property type="match status" value="1"/>
</dbReference>
<evidence type="ECO:0000256" key="1">
    <source>
        <dbReference type="ARBA" id="ARBA00006226"/>
    </source>
</evidence>
<protein>
    <submittedName>
        <fullName evidence="3">Addiction module toxin, RelE/StbE family</fullName>
    </submittedName>
    <submittedName>
        <fullName evidence="4">RelE/StbE family addiction module toxin</fullName>
    </submittedName>
</protein>
<dbReference type="PANTHER" id="PTHR35601">
    <property type="entry name" value="TOXIN RELE"/>
    <property type="match status" value="1"/>
</dbReference>
<evidence type="ECO:0000313" key="6">
    <source>
        <dbReference type="Proteomes" id="UP000319986"/>
    </source>
</evidence>
<reference evidence="3" key="2">
    <citation type="submission" date="2015-11" db="EMBL/GenBank/DDBJ databases">
        <authorList>
            <person name="Zhang Y."/>
            <person name="Guo Z."/>
        </authorList>
    </citation>
    <scope>NUCLEOTIDE SEQUENCE [LARGE SCALE GENOMIC DNA]</scope>
    <source>
        <strain evidence="3">Mu292</strain>
    </source>
</reference>
<dbReference type="RefSeq" id="WP_014009948.1">
    <property type="nucleotide sequence ID" value="NZ_BJNT01000009.1"/>
</dbReference>
<keyword evidence="5" id="KW-1185">Reference proteome</keyword>
<keyword evidence="2" id="KW-1277">Toxin-antitoxin system</keyword>
<reference evidence="4 6" key="3">
    <citation type="submission" date="2019-06" db="EMBL/GenBank/DDBJ databases">
        <title>Whole genome shotgun sequence of Corynebacterium variabile NBRC 15286.</title>
        <authorList>
            <person name="Hosoyama A."/>
            <person name="Uohara A."/>
            <person name="Ohji S."/>
            <person name="Ichikawa N."/>
        </authorList>
    </citation>
    <scope>NUCLEOTIDE SEQUENCE [LARGE SCALE GENOMIC DNA]</scope>
    <source>
        <strain evidence="4 6">NBRC 15286</strain>
    </source>
</reference>
<evidence type="ECO:0000313" key="4">
    <source>
        <dbReference type="EMBL" id="GEC85993.1"/>
    </source>
</evidence>
<organism evidence="3 5">
    <name type="scientific">Corynebacterium variabile</name>
    <dbReference type="NCBI Taxonomy" id="1727"/>
    <lineage>
        <taxon>Bacteria</taxon>
        <taxon>Bacillati</taxon>
        <taxon>Actinomycetota</taxon>
        <taxon>Actinomycetes</taxon>
        <taxon>Mycobacteriales</taxon>
        <taxon>Corynebacteriaceae</taxon>
        <taxon>Corynebacterium</taxon>
    </lineage>
</organism>
<gene>
    <name evidence="4" type="ORF">CVA01_13070</name>
    <name evidence="3" type="ORF">CVAR292_02708</name>
</gene>
<dbReference type="Proteomes" id="UP000319986">
    <property type="component" value="Unassembled WGS sequence"/>
</dbReference>
<dbReference type="EMBL" id="FAUH01000022">
    <property type="protein sequence ID" value="CUU67346.1"/>
    <property type="molecule type" value="Genomic_DNA"/>
</dbReference>
<dbReference type="Proteomes" id="UP000182498">
    <property type="component" value="Unassembled WGS sequence"/>
</dbReference>
<proteinExistence type="inferred from homology"/>
<dbReference type="SUPFAM" id="SSF143011">
    <property type="entry name" value="RelE-like"/>
    <property type="match status" value="1"/>
</dbReference>